<dbReference type="EMBL" id="FPCA01000002">
    <property type="protein sequence ID" value="SFU71207.1"/>
    <property type="molecule type" value="Genomic_DNA"/>
</dbReference>
<protein>
    <submittedName>
        <fullName evidence="3">Por secretion system C-terminal sorting domain-containing protein</fullName>
    </submittedName>
</protein>
<dbReference type="AlphaFoldDB" id="A0A1I7IE36"/>
<gene>
    <name evidence="3" type="ORF">SAMN04487941_2143</name>
</gene>
<evidence type="ECO:0000259" key="2">
    <source>
        <dbReference type="Pfam" id="PF19408"/>
    </source>
</evidence>
<dbReference type="OrthoDB" id="881743at2"/>
<accession>A0A1I7IE36</accession>
<dbReference type="Pfam" id="PF19408">
    <property type="entry name" value="PKD_6"/>
    <property type="match status" value="1"/>
</dbReference>
<keyword evidence="4" id="KW-1185">Reference proteome</keyword>
<dbReference type="NCBIfam" id="TIGR04183">
    <property type="entry name" value="Por_Secre_tail"/>
    <property type="match status" value="1"/>
</dbReference>
<dbReference type="Pfam" id="PF18962">
    <property type="entry name" value="Por_Secre_tail"/>
    <property type="match status" value="1"/>
</dbReference>
<proteinExistence type="predicted"/>
<feature type="domain" description="PKD-like" evidence="2">
    <location>
        <begin position="179"/>
        <end position="249"/>
    </location>
</feature>
<sequence>MPIIRAVIWDNAAQANGVTPKGELKVTITSCSNTANNGSTTTGKVIIKSLNNVNPSQVKVNSVAKASHYLDWCSTAPITLAIDRLQVPNTPSQSAPYYPHTLYADLYEWTLPNGWRTSDNKTGTFITSAYSISVIPAAGSGGQVKVRGYNYECSLYSSPRVDFYSNYSTLTIDREPQLAAAQGLAEVYCGDRTPITYTVASLPGATYSWSLPQGWSGSSNSTTITVTPSGSGGGNIVATATFTCTNPVKTISSTAKVVAFNPNVKPVAFTAAPAYVCPGGTIFSASSPGATSYTWSTTGGMRINGQPSPVTTSSSSATISLSGQYIQGNAQVTVVANNGSCGSSTSASKSVWMNVPAQPQPNVYGNPATINLPLGGWTQVVANSAPGSDNNYDHVYWEVANRTAPGTTVTGLAIYQKERRVTSIEALEPGYYYLMVRSWNTCGYSMYYYIVVNVTVGGGGGVYMVETYPNPANDFIDIKIKKVKATKEDKQEDNIRLVLFDSQGNIVQEAIVGEGSKRLDVRKQPEGLYYLHLYHRWGVEKKQILIKR</sequence>
<organism evidence="3 4">
    <name type="scientific">Pontibacter akesuensis</name>
    <dbReference type="NCBI Taxonomy" id="388950"/>
    <lineage>
        <taxon>Bacteria</taxon>
        <taxon>Pseudomonadati</taxon>
        <taxon>Bacteroidota</taxon>
        <taxon>Cytophagia</taxon>
        <taxon>Cytophagales</taxon>
        <taxon>Hymenobacteraceae</taxon>
        <taxon>Pontibacter</taxon>
    </lineage>
</organism>
<dbReference type="STRING" id="388950.GCA_001611675_01398"/>
<reference evidence="4" key="1">
    <citation type="submission" date="2016-10" db="EMBL/GenBank/DDBJ databases">
        <authorList>
            <person name="Varghese N."/>
        </authorList>
    </citation>
    <scope>NUCLEOTIDE SEQUENCE [LARGE SCALE GENOMIC DNA]</scope>
    <source>
        <strain evidence="4">DSM 18820</strain>
    </source>
</reference>
<feature type="domain" description="Secretion system C-terminal sorting" evidence="1">
    <location>
        <begin position="468"/>
        <end position="542"/>
    </location>
</feature>
<dbReference type="Proteomes" id="UP000182491">
    <property type="component" value="Unassembled WGS sequence"/>
</dbReference>
<dbReference type="InterPro" id="IPR026444">
    <property type="entry name" value="Secre_tail"/>
</dbReference>
<evidence type="ECO:0000313" key="4">
    <source>
        <dbReference type="Proteomes" id="UP000182491"/>
    </source>
</evidence>
<evidence type="ECO:0000313" key="3">
    <source>
        <dbReference type="EMBL" id="SFU71207.1"/>
    </source>
</evidence>
<name>A0A1I7IE36_9BACT</name>
<dbReference type="InterPro" id="IPR045829">
    <property type="entry name" value="PKD_6"/>
</dbReference>
<evidence type="ECO:0000259" key="1">
    <source>
        <dbReference type="Pfam" id="PF18962"/>
    </source>
</evidence>